<dbReference type="CDD" id="cd13999">
    <property type="entry name" value="STKc_MAP3K-like"/>
    <property type="match status" value="1"/>
</dbReference>
<dbReference type="VEuPathDB" id="AmoebaDB:ACA1_116230"/>
<dbReference type="InterPro" id="IPR000719">
    <property type="entry name" value="Prot_kinase_dom"/>
</dbReference>
<dbReference type="GO" id="GO:0016779">
    <property type="term" value="F:nucleotidyltransferase activity"/>
    <property type="evidence" value="ECO:0007669"/>
    <property type="project" value="UniProtKB-KW"/>
</dbReference>
<dbReference type="GO" id="GO:0003950">
    <property type="term" value="F:NAD+ poly-ADP-ribosyltransferase activity"/>
    <property type="evidence" value="ECO:0007669"/>
    <property type="project" value="UniProtKB-EC"/>
</dbReference>
<evidence type="ECO:0000256" key="14">
    <source>
        <dbReference type="SAM" id="MobiDB-lite"/>
    </source>
</evidence>
<keyword evidence="3" id="KW-0808">Transferase</keyword>
<dbReference type="GO" id="GO:0004672">
    <property type="term" value="F:protein kinase activity"/>
    <property type="evidence" value="ECO:0007669"/>
    <property type="project" value="InterPro"/>
</dbReference>
<dbReference type="PROSITE" id="PS50297">
    <property type="entry name" value="ANK_REP_REGION"/>
    <property type="match status" value="4"/>
</dbReference>
<feature type="repeat" description="ANK" evidence="12">
    <location>
        <begin position="187"/>
        <end position="220"/>
    </location>
</feature>
<dbReference type="PRINTS" id="PR01415">
    <property type="entry name" value="ANKYRIN"/>
</dbReference>
<dbReference type="InterPro" id="IPR013761">
    <property type="entry name" value="SAM/pointed_sf"/>
</dbReference>
<dbReference type="InterPro" id="IPR017441">
    <property type="entry name" value="Protein_kinase_ATP_BS"/>
</dbReference>
<evidence type="ECO:0000256" key="3">
    <source>
        <dbReference type="ARBA" id="ARBA00022679"/>
    </source>
</evidence>
<keyword evidence="7 17" id="KW-0418">Kinase</keyword>
<dbReference type="SUPFAM" id="SSF47769">
    <property type="entry name" value="SAM/Pointed domain"/>
    <property type="match status" value="1"/>
</dbReference>
<dbReference type="PROSITE" id="PS50105">
    <property type="entry name" value="SAM_DOMAIN"/>
    <property type="match status" value="1"/>
</dbReference>
<keyword evidence="5" id="KW-0677">Repeat</keyword>
<evidence type="ECO:0000259" key="16">
    <source>
        <dbReference type="PROSITE" id="PS50105"/>
    </source>
</evidence>
<dbReference type="Gene3D" id="1.10.150.50">
    <property type="entry name" value="Transcription Factor, Ets-1"/>
    <property type="match status" value="1"/>
</dbReference>
<comment type="similarity">
    <text evidence="10">Belongs to the ARTD/PARP family.</text>
</comment>
<dbReference type="KEGG" id="acan:ACA1_116230"/>
<dbReference type="Pfam" id="PF00023">
    <property type="entry name" value="Ank"/>
    <property type="match status" value="1"/>
</dbReference>
<feature type="repeat" description="ANK" evidence="12">
    <location>
        <begin position="254"/>
        <end position="286"/>
    </location>
</feature>
<dbReference type="Pfam" id="PF07647">
    <property type="entry name" value="SAM_2"/>
    <property type="match status" value="1"/>
</dbReference>
<evidence type="ECO:0000256" key="9">
    <source>
        <dbReference type="ARBA" id="ARBA00023043"/>
    </source>
</evidence>
<dbReference type="InterPro" id="IPR001660">
    <property type="entry name" value="SAM"/>
</dbReference>
<dbReference type="GeneID" id="14921007"/>
<proteinExistence type="inferred from homology"/>
<dbReference type="OMA" id="NHPCIIH"/>
<dbReference type="InterPro" id="IPR002110">
    <property type="entry name" value="Ankyrin_rpt"/>
</dbReference>
<dbReference type="PROSITE" id="PS50088">
    <property type="entry name" value="ANK_REPEAT"/>
    <property type="match status" value="6"/>
</dbReference>
<feature type="region of interest" description="Disordered" evidence="14">
    <location>
        <begin position="1"/>
        <end position="99"/>
    </location>
</feature>
<feature type="repeat" description="ANK" evidence="12">
    <location>
        <begin position="155"/>
        <end position="187"/>
    </location>
</feature>
<feature type="repeat" description="ANK" evidence="12">
    <location>
        <begin position="323"/>
        <end position="352"/>
    </location>
</feature>
<dbReference type="AlphaFoldDB" id="L8H4M9"/>
<evidence type="ECO:0000256" key="11">
    <source>
        <dbReference type="ARBA" id="ARBA00033987"/>
    </source>
</evidence>
<evidence type="ECO:0000256" key="4">
    <source>
        <dbReference type="ARBA" id="ARBA00022695"/>
    </source>
</evidence>
<feature type="repeat" description="ANK" evidence="12">
    <location>
        <begin position="221"/>
        <end position="253"/>
    </location>
</feature>
<dbReference type="PROSITE" id="PS00109">
    <property type="entry name" value="PROTEIN_KINASE_TYR"/>
    <property type="match status" value="1"/>
</dbReference>
<evidence type="ECO:0000256" key="13">
    <source>
        <dbReference type="PROSITE-ProRule" id="PRU10141"/>
    </source>
</evidence>
<keyword evidence="8 13" id="KW-0067">ATP-binding</keyword>
<evidence type="ECO:0000313" key="18">
    <source>
        <dbReference type="Proteomes" id="UP000011083"/>
    </source>
</evidence>
<dbReference type="InterPro" id="IPR008266">
    <property type="entry name" value="Tyr_kinase_AS"/>
</dbReference>
<evidence type="ECO:0000256" key="10">
    <source>
        <dbReference type="ARBA" id="ARBA00024347"/>
    </source>
</evidence>
<evidence type="ECO:0000256" key="12">
    <source>
        <dbReference type="PROSITE-ProRule" id="PRU00023"/>
    </source>
</evidence>
<organism evidence="17 18">
    <name type="scientific">Acanthamoeba castellanii (strain ATCC 30010 / Neff)</name>
    <dbReference type="NCBI Taxonomy" id="1257118"/>
    <lineage>
        <taxon>Eukaryota</taxon>
        <taxon>Amoebozoa</taxon>
        <taxon>Discosea</taxon>
        <taxon>Longamoebia</taxon>
        <taxon>Centramoebida</taxon>
        <taxon>Acanthamoebidae</taxon>
        <taxon>Acanthamoeba</taxon>
    </lineage>
</organism>
<evidence type="ECO:0000256" key="6">
    <source>
        <dbReference type="ARBA" id="ARBA00022741"/>
    </source>
</evidence>
<evidence type="ECO:0000256" key="8">
    <source>
        <dbReference type="ARBA" id="ARBA00022840"/>
    </source>
</evidence>
<dbReference type="InterPro" id="IPR036770">
    <property type="entry name" value="Ankyrin_rpt-contain_sf"/>
</dbReference>
<keyword evidence="18" id="KW-1185">Reference proteome</keyword>
<dbReference type="Gene3D" id="1.25.40.20">
    <property type="entry name" value="Ankyrin repeat-containing domain"/>
    <property type="match status" value="2"/>
</dbReference>
<evidence type="ECO:0000256" key="7">
    <source>
        <dbReference type="ARBA" id="ARBA00022777"/>
    </source>
</evidence>
<keyword evidence="4" id="KW-0548">Nucleotidyltransferase</keyword>
<feature type="compositionally biased region" description="Polar residues" evidence="14">
    <location>
        <begin position="66"/>
        <end position="81"/>
    </location>
</feature>
<evidence type="ECO:0000259" key="15">
    <source>
        <dbReference type="PROSITE" id="PS50011"/>
    </source>
</evidence>
<dbReference type="InterPro" id="IPR011009">
    <property type="entry name" value="Kinase-like_dom_sf"/>
</dbReference>
<sequence length="840" mass="90525">MHAEKKALHSPRRGSQDRFTENTAASTSRKPSPATTGFRNGANGNGRRKEVLNEGELSPPLRAEGQTATSAASPDRTTSPSRGRRRRRARRQTLPVAEGGTLIEAAAVGIGGPVPSPHLRPTHPHGHAVAALQTGASISRSRSLPLGMAAHAAPPEQSALLLAAKTGQTALLTRLLAQGEDVNVRSFGSNPLHWASYEGHAGCVEALLKADGIDINSKESEHRTPLALAARKGHKECLQLLLAAGADIDTKNKWEETPLSKAAAYNHIGCVQLLLDHGADPNCVDLWLETPLYKATVKGHVECMRILLEGGADVNRANELCLTPLHAAVMGGWLECVELLLAHGADPEAMDGEGRTPGHIAKEYSFDDLIDILNKAVREKRLEELEAKGVNSWTSKEVGEWIESVGYPQYKINFTKNHITGSVLLQKLDMEVLKKELGITSYGARAEILDRIASIPYQRRKRALRPSSGIHNIGDKIVTIDHSELVLFESIGKGYFGEVKRAVWNGTEVAVKIIYRNTYKGDFSMFEKEVIILSHIRHPNVLMILAVTRTPEGNAIITEYMSGGSLHLLVRDCFFTLETQPGLRHKIVSDICKGMAYLHANKPKPLLHRDLTSHNILLDRNLITKVADFGLSHVKQDASNKTYGIGQIPWMAPEVLEGEIYTEKADVYSFGCILYELWTGKEPHASMIDPVAFGEAVKLGYRPDVPACVPLGWHDLIDSCLNQDPALRPHFRDILHLLDSLHDDGGESGPAPDPLGSLGSGQSATVAVGWSGAAHGVEGAIDFSPCYIDEAEHLSGGGGGESFSAGSASSGGGAGMAMMVTMMSGASIGSHTSSGYIGDD</sequence>
<feature type="domain" description="SAM" evidence="16">
    <location>
        <begin position="393"/>
        <end position="458"/>
    </location>
</feature>
<dbReference type="Pfam" id="PF07714">
    <property type="entry name" value="PK_Tyr_Ser-Thr"/>
    <property type="match status" value="1"/>
</dbReference>
<dbReference type="PANTHER" id="PTHR24171:SF9">
    <property type="entry name" value="ANKYRIN REPEAT DOMAIN-CONTAINING PROTEIN 39"/>
    <property type="match status" value="1"/>
</dbReference>
<feature type="compositionally biased region" description="Basic residues" evidence="14">
    <location>
        <begin position="82"/>
        <end position="91"/>
    </location>
</feature>
<feature type="domain" description="Protein kinase" evidence="15">
    <location>
        <begin position="485"/>
        <end position="741"/>
    </location>
</feature>
<keyword evidence="2" id="KW-0328">Glycosyltransferase</keyword>
<dbReference type="InterPro" id="IPR001245">
    <property type="entry name" value="Ser-Thr/Tyr_kinase_cat_dom"/>
</dbReference>
<dbReference type="SUPFAM" id="SSF48403">
    <property type="entry name" value="Ankyrin repeat"/>
    <property type="match status" value="1"/>
</dbReference>
<dbReference type="RefSeq" id="XP_004342272.1">
    <property type="nucleotide sequence ID" value="XM_004342223.1"/>
</dbReference>
<keyword evidence="6 13" id="KW-0547">Nucleotide-binding</keyword>
<evidence type="ECO:0000256" key="1">
    <source>
        <dbReference type="ARBA" id="ARBA00012020"/>
    </source>
</evidence>
<dbReference type="Proteomes" id="UP000011083">
    <property type="component" value="Unassembled WGS sequence"/>
</dbReference>
<reference evidence="17 18" key="1">
    <citation type="journal article" date="2013" name="Genome Biol.">
        <title>Genome of Acanthamoeba castellanii highlights extensive lateral gene transfer and early evolution of tyrosine kinase signaling.</title>
        <authorList>
            <person name="Clarke M."/>
            <person name="Lohan A.J."/>
            <person name="Liu B."/>
            <person name="Lagkouvardos I."/>
            <person name="Roy S."/>
            <person name="Zafar N."/>
            <person name="Bertelli C."/>
            <person name="Schilde C."/>
            <person name="Kianianmomeni A."/>
            <person name="Burglin T.R."/>
            <person name="Frech C."/>
            <person name="Turcotte B."/>
            <person name="Kopec K.O."/>
            <person name="Synnott J.M."/>
            <person name="Choo C."/>
            <person name="Paponov I."/>
            <person name="Finkler A."/>
            <person name="Soon Heng Tan C."/>
            <person name="Hutchins A.P."/>
            <person name="Weinmeier T."/>
            <person name="Rattei T."/>
            <person name="Chu J.S."/>
            <person name="Gimenez G."/>
            <person name="Irimia M."/>
            <person name="Rigden D.J."/>
            <person name="Fitzpatrick D.A."/>
            <person name="Lorenzo-Morales J."/>
            <person name="Bateman A."/>
            <person name="Chiu C.H."/>
            <person name="Tang P."/>
            <person name="Hegemann P."/>
            <person name="Fromm H."/>
            <person name="Raoult D."/>
            <person name="Greub G."/>
            <person name="Miranda-Saavedra D."/>
            <person name="Chen N."/>
            <person name="Nash P."/>
            <person name="Ginger M.L."/>
            <person name="Horn M."/>
            <person name="Schaap P."/>
            <person name="Caler L."/>
            <person name="Loftus B."/>
        </authorList>
    </citation>
    <scope>NUCLEOTIDE SEQUENCE [LARGE SCALE GENOMIC DNA]</scope>
    <source>
        <strain evidence="17 18">Neff</strain>
    </source>
</reference>
<dbReference type="PROSITE" id="PS00107">
    <property type="entry name" value="PROTEIN_KINASE_ATP"/>
    <property type="match status" value="1"/>
</dbReference>
<dbReference type="GO" id="GO:0005524">
    <property type="term" value="F:ATP binding"/>
    <property type="evidence" value="ECO:0007669"/>
    <property type="project" value="UniProtKB-UniRule"/>
</dbReference>
<evidence type="ECO:0000313" key="17">
    <source>
        <dbReference type="EMBL" id="ELR20162.1"/>
    </source>
</evidence>
<dbReference type="EC" id="2.4.2.30" evidence="1"/>
<gene>
    <name evidence="17" type="ORF">ACA1_116230</name>
</gene>
<name>L8H4M9_ACACF</name>
<evidence type="ECO:0000256" key="2">
    <source>
        <dbReference type="ARBA" id="ARBA00022676"/>
    </source>
</evidence>
<comment type="catalytic activity">
    <reaction evidence="11">
        <text>NAD(+) + (ADP-D-ribosyl)n-acceptor = nicotinamide + (ADP-D-ribosyl)n+1-acceptor + H(+).</text>
        <dbReference type="EC" id="2.4.2.30"/>
    </reaction>
</comment>
<dbReference type="SUPFAM" id="SSF56112">
    <property type="entry name" value="Protein kinase-like (PK-like)"/>
    <property type="match status" value="1"/>
</dbReference>
<feature type="binding site" evidence="13">
    <location>
        <position position="512"/>
    </location>
    <ligand>
        <name>ATP</name>
        <dbReference type="ChEBI" id="CHEBI:30616"/>
    </ligand>
</feature>
<dbReference type="EMBL" id="KB007926">
    <property type="protein sequence ID" value="ELR20162.1"/>
    <property type="molecule type" value="Genomic_DNA"/>
</dbReference>
<dbReference type="SMART" id="SM00454">
    <property type="entry name" value="SAM"/>
    <property type="match status" value="1"/>
</dbReference>
<dbReference type="PRINTS" id="PR00109">
    <property type="entry name" value="TYRKINASE"/>
</dbReference>
<dbReference type="OrthoDB" id="4062651at2759"/>
<dbReference type="Gene3D" id="1.10.510.10">
    <property type="entry name" value="Transferase(Phosphotransferase) domain 1"/>
    <property type="match status" value="1"/>
</dbReference>
<dbReference type="PROSITE" id="PS50011">
    <property type="entry name" value="PROTEIN_KINASE_DOM"/>
    <property type="match status" value="1"/>
</dbReference>
<dbReference type="STRING" id="1257118.L8H4M9"/>
<dbReference type="Pfam" id="PF12796">
    <property type="entry name" value="Ank_2"/>
    <property type="match status" value="2"/>
</dbReference>
<keyword evidence="9 12" id="KW-0040">ANK repeat</keyword>
<dbReference type="FunFam" id="3.30.200.20:FF:000180">
    <property type="entry name" value="serine/threonine-protein kinase STY46-like"/>
    <property type="match status" value="1"/>
</dbReference>
<dbReference type="PANTHER" id="PTHR24171">
    <property type="entry name" value="ANKYRIN REPEAT DOMAIN-CONTAINING PROTEIN 39-RELATED"/>
    <property type="match status" value="1"/>
</dbReference>
<evidence type="ECO:0000256" key="5">
    <source>
        <dbReference type="ARBA" id="ARBA00022737"/>
    </source>
</evidence>
<protein>
    <recommendedName>
        <fullName evidence="1">NAD(+) ADP-ribosyltransferase</fullName>
        <ecNumber evidence="1">2.4.2.30</ecNumber>
    </recommendedName>
</protein>
<accession>L8H4M9</accession>
<feature type="compositionally biased region" description="Polar residues" evidence="14">
    <location>
        <begin position="21"/>
        <end position="38"/>
    </location>
</feature>
<feature type="repeat" description="ANK" evidence="12">
    <location>
        <begin position="290"/>
        <end position="319"/>
    </location>
</feature>
<dbReference type="SMART" id="SM00248">
    <property type="entry name" value="ANK"/>
    <property type="match status" value="7"/>
</dbReference>